<dbReference type="Pfam" id="PF01863">
    <property type="entry name" value="YgjP-like"/>
    <property type="match status" value="1"/>
</dbReference>
<dbReference type="PANTHER" id="PTHR30399:SF1">
    <property type="entry name" value="UTP PYROPHOSPHATASE"/>
    <property type="match status" value="1"/>
</dbReference>
<dbReference type="AlphaFoldDB" id="A0AB72UER2"/>
<dbReference type="GO" id="GO:0008237">
    <property type="term" value="F:metallopeptidase activity"/>
    <property type="evidence" value="ECO:0007669"/>
    <property type="project" value="UniProtKB-KW"/>
</dbReference>
<dbReference type="Proteomes" id="UP000007127">
    <property type="component" value="Chromosome"/>
</dbReference>
<dbReference type="RefSeq" id="WP_007092372.1">
    <property type="nucleotide sequence ID" value="NZ_CP004388.1"/>
</dbReference>
<dbReference type="GeneID" id="31928319"/>
<evidence type="ECO:0000259" key="1">
    <source>
        <dbReference type="Pfam" id="PF01863"/>
    </source>
</evidence>
<name>A0AB72UER2_9PROT</name>
<keyword evidence="2" id="KW-0378">Hydrolase</keyword>
<protein>
    <submittedName>
        <fullName evidence="2">Zinc metalloprotease</fullName>
    </submittedName>
</protein>
<sequence>MHTRLDIGDVSVDIHFKNIKNVHLSVYPPTGRVKISAPEHMTVNSVRVFAISKLQWIKSQQKKLLAQPREMPREFLERESHYLWGKRYLLELHNAKGKAEVSVTHKKIVITSQRPLARDGLSALMDDYYRESLRAKALEFVGHWEKRLGLTVNKLFIQRMKTKWGSCNPAARNIRINLDLAKKAQECLDYIILHEMLHFFVPNHGPKFVELMDQHMPHWVEVRRKLNATPLSHVDWTY</sequence>
<dbReference type="KEGG" id="txi:TH3_13220"/>
<dbReference type="PANTHER" id="PTHR30399">
    <property type="entry name" value="UNCHARACTERIZED PROTEIN YGJP"/>
    <property type="match status" value="1"/>
</dbReference>
<evidence type="ECO:0000313" key="2">
    <source>
        <dbReference type="EMBL" id="AJD52760.1"/>
    </source>
</evidence>
<feature type="domain" description="YgjP-like metallopeptidase" evidence="1">
    <location>
        <begin position="24"/>
        <end position="228"/>
    </location>
</feature>
<dbReference type="InterPro" id="IPR053136">
    <property type="entry name" value="UTP_pyrophosphatase-like"/>
</dbReference>
<gene>
    <name evidence="2" type="ORF">TH3_13220</name>
</gene>
<dbReference type="EMBL" id="CP004388">
    <property type="protein sequence ID" value="AJD52760.1"/>
    <property type="molecule type" value="Genomic_DNA"/>
</dbReference>
<keyword evidence="2" id="KW-0482">Metalloprotease</keyword>
<accession>A0AB72UER2</accession>
<evidence type="ECO:0000313" key="3">
    <source>
        <dbReference type="Proteomes" id="UP000007127"/>
    </source>
</evidence>
<keyword evidence="2" id="KW-0645">Protease</keyword>
<organism evidence="2 3">
    <name type="scientific">Thalassospira xiamenensis M-5 = DSM 17429</name>
    <dbReference type="NCBI Taxonomy" id="1123366"/>
    <lineage>
        <taxon>Bacteria</taxon>
        <taxon>Pseudomonadati</taxon>
        <taxon>Pseudomonadota</taxon>
        <taxon>Alphaproteobacteria</taxon>
        <taxon>Rhodospirillales</taxon>
        <taxon>Thalassospiraceae</taxon>
        <taxon>Thalassospira</taxon>
    </lineage>
</organism>
<proteinExistence type="predicted"/>
<reference evidence="2 3" key="1">
    <citation type="journal article" date="2012" name="J. Bacteriol.">
        <title>Genome sequence of Thalassospira xiamenensis type strain M-5.</title>
        <authorList>
            <person name="Lai Q."/>
            <person name="Shao Z."/>
        </authorList>
    </citation>
    <scope>NUCLEOTIDE SEQUENCE [LARGE SCALE GENOMIC DNA]</scope>
    <source>
        <strain evidence="2 3">M-5</strain>
    </source>
</reference>
<dbReference type="CDD" id="cd07344">
    <property type="entry name" value="M48_yhfN_like"/>
    <property type="match status" value="1"/>
</dbReference>
<dbReference type="InterPro" id="IPR002725">
    <property type="entry name" value="YgjP-like_metallopeptidase"/>
</dbReference>
<dbReference type="Gene3D" id="3.30.2010.10">
    <property type="entry name" value="Metalloproteases ('zincins'), catalytic domain"/>
    <property type="match status" value="1"/>
</dbReference>